<dbReference type="PROSITE" id="PS50991">
    <property type="entry name" value="PYR_CT"/>
    <property type="match status" value="1"/>
</dbReference>
<dbReference type="Proteomes" id="UP000199701">
    <property type="component" value="Unassembled WGS sequence"/>
</dbReference>
<dbReference type="PANTHER" id="PTHR42880:SF1">
    <property type="entry name" value="ISOPROPYLMALATE_HOMOCITRATE_CITRAMALATE SYNTHASE FAMILY PROTEIN"/>
    <property type="match status" value="1"/>
</dbReference>
<dbReference type="GO" id="GO:0046912">
    <property type="term" value="F:acyltransferase activity, acyl groups converted into alkyl on transfer"/>
    <property type="evidence" value="ECO:0007669"/>
    <property type="project" value="InterPro"/>
</dbReference>
<dbReference type="InterPro" id="IPR002034">
    <property type="entry name" value="AIPM/Hcit_synth_CS"/>
</dbReference>
<evidence type="ECO:0000313" key="5">
    <source>
        <dbReference type="Proteomes" id="UP000199701"/>
    </source>
</evidence>
<accession>A0A1I0R9V8</accession>
<dbReference type="RefSeq" id="WP_092455671.1">
    <property type="nucleotide sequence ID" value="NZ_FOJI01000013.1"/>
</dbReference>
<dbReference type="EMBL" id="FOJI01000013">
    <property type="protein sequence ID" value="SEW37574.1"/>
    <property type="molecule type" value="Genomic_DNA"/>
</dbReference>
<dbReference type="InterPro" id="IPR000891">
    <property type="entry name" value="PYR_CT"/>
</dbReference>
<evidence type="ECO:0000256" key="1">
    <source>
        <dbReference type="ARBA" id="ARBA00022679"/>
    </source>
</evidence>
<comment type="similarity">
    <text evidence="2">Belongs to the alpha-IPM synthase/homocitrate synthase family.</text>
</comment>
<dbReference type="InterPro" id="IPR013785">
    <property type="entry name" value="Aldolase_TIM"/>
</dbReference>
<evidence type="ECO:0000313" key="4">
    <source>
        <dbReference type="EMBL" id="SEW37574.1"/>
    </source>
</evidence>
<dbReference type="SUPFAM" id="SSF51569">
    <property type="entry name" value="Aldolase"/>
    <property type="match status" value="1"/>
</dbReference>
<dbReference type="OrthoDB" id="9804858at2"/>
<dbReference type="Gene3D" id="3.20.20.70">
    <property type="entry name" value="Aldolase class I"/>
    <property type="match status" value="1"/>
</dbReference>
<keyword evidence="1 2" id="KW-0808">Transferase</keyword>
<name>A0A1I0R9V8_9FIRM</name>
<sequence>MIEKKRIVDTTLRDGEQSAGIALTERDKIELAIMLDELGVYEIEAGIPIMQTESKDYITEIKKVCKFSKISVWSRMNPVDVKQAMLCKPDIIHIGAPVSYVQIYGKLNKNKTWVQKVLAECIDIAIAGGIEVTVGFEDASRSDEGFMINTAIMIERLGVKTVRVADTVGVLTPHRAAELVKKLHAQVDLNIEFHAHNDLGMAIANSIASAKAGAQYIDCTLLGIGERSGNCDLSKFLYATERLFDCGIDKRKVEAVENALKKKCINI</sequence>
<feature type="domain" description="Pyruvate carboxyltransferase" evidence="3">
    <location>
        <begin position="5"/>
        <end position="254"/>
    </location>
</feature>
<dbReference type="Pfam" id="PF00682">
    <property type="entry name" value="HMGL-like"/>
    <property type="match status" value="1"/>
</dbReference>
<dbReference type="PROSITE" id="PS00815">
    <property type="entry name" value="AIPM_HOMOCIT_SYNTH_1"/>
    <property type="match status" value="1"/>
</dbReference>
<organism evidence="4 5">
    <name type="scientific">[Clostridium] fimetarium</name>
    <dbReference type="NCBI Taxonomy" id="99656"/>
    <lineage>
        <taxon>Bacteria</taxon>
        <taxon>Bacillati</taxon>
        <taxon>Bacillota</taxon>
        <taxon>Clostridia</taxon>
        <taxon>Lachnospirales</taxon>
        <taxon>Lachnospiraceae</taxon>
    </lineage>
</organism>
<gene>
    <name evidence="4" type="ORF">SAMN05421659_11350</name>
</gene>
<evidence type="ECO:0000259" key="3">
    <source>
        <dbReference type="PROSITE" id="PS50991"/>
    </source>
</evidence>
<keyword evidence="5" id="KW-1185">Reference proteome</keyword>
<dbReference type="GO" id="GO:0019752">
    <property type="term" value="P:carboxylic acid metabolic process"/>
    <property type="evidence" value="ECO:0007669"/>
    <property type="project" value="InterPro"/>
</dbReference>
<dbReference type="STRING" id="99656.SAMN05421659_11350"/>
<dbReference type="PROSITE" id="PS00816">
    <property type="entry name" value="AIPM_HOMOCIT_SYNTH_2"/>
    <property type="match status" value="1"/>
</dbReference>
<dbReference type="AlphaFoldDB" id="A0A1I0R9V8"/>
<protein>
    <submittedName>
        <fullName evidence="4">Homocitrate synthase NifV</fullName>
    </submittedName>
</protein>
<dbReference type="PANTHER" id="PTHR42880">
    <property type="entry name" value="HOMOCITRATE SYNTHASE"/>
    <property type="match status" value="1"/>
</dbReference>
<proteinExistence type="inferred from homology"/>
<evidence type="ECO:0000256" key="2">
    <source>
        <dbReference type="RuleBase" id="RU003523"/>
    </source>
</evidence>
<reference evidence="4 5" key="1">
    <citation type="submission" date="2016-10" db="EMBL/GenBank/DDBJ databases">
        <authorList>
            <person name="de Groot N.N."/>
        </authorList>
    </citation>
    <scope>NUCLEOTIDE SEQUENCE [LARGE SCALE GENOMIC DNA]</scope>
    <source>
        <strain evidence="4 5">DSM 9179</strain>
    </source>
</reference>